<dbReference type="EMBL" id="BPLR01019374">
    <property type="protein sequence ID" value="GIX67087.1"/>
    <property type="molecule type" value="Genomic_DNA"/>
</dbReference>
<gene>
    <name evidence="1" type="ORF">CEXT_214921</name>
</gene>
<accession>A0AAV4M3R1</accession>
<protein>
    <submittedName>
        <fullName evidence="1">Uncharacterized protein</fullName>
    </submittedName>
</protein>
<dbReference type="Proteomes" id="UP001054945">
    <property type="component" value="Unassembled WGS sequence"/>
</dbReference>
<reference evidence="1 2" key="1">
    <citation type="submission" date="2021-06" db="EMBL/GenBank/DDBJ databases">
        <title>Caerostris extrusa draft genome.</title>
        <authorList>
            <person name="Kono N."/>
            <person name="Arakawa K."/>
        </authorList>
    </citation>
    <scope>NUCLEOTIDE SEQUENCE [LARGE SCALE GENOMIC DNA]</scope>
</reference>
<proteinExistence type="predicted"/>
<comment type="caution">
    <text evidence="1">The sequence shown here is derived from an EMBL/GenBank/DDBJ whole genome shotgun (WGS) entry which is preliminary data.</text>
</comment>
<organism evidence="1 2">
    <name type="scientific">Caerostris extrusa</name>
    <name type="common">Bark spider</name>
    <name type="synonym">Caerostris bankana</name>
    <dbReference type="NCBI Taxonomy" id="172846"/>
    <lineage>
        <taxon>Eukaryota</taxon>
        <taxon>Metazoa</taxon>
        <taxon>Ecdysozoa</taxon>
        <taxon>Arthropoda</taxon>
        <taxon>Chelicerata</taxon>
        <taxon>Arachnida</taxon>
        <taxon>Araneae</taxon>
        <taxon>Araneomorphae</taxon>
        <taxon>Entelegynae</taxon>
        <taxon>Araneoidea</taxon>
        <taxon>Araneidae</taxon>
        <taxon>Caerostris</taxon>
    </lineage>
</organism>
<sequence>MVRPDEVNPQILNLTGSEFKEEIDIKLSEINCVLSGRHLQSLIAFLKDKEIIFFFRTTPNSSRPIKTVMVPTSNSAADMEIAQESLFHNIKVTQLQNKSMKLLAVC</sequence>
<dbReference type="AlphaFoldDB" id="A0AAV4M3R1"/>
<evidence type="ECO:0000313" key="1">
    <source>
        <dbReference type="EMBL" id="GIX67087.1"/>
    </source>
</evidence>
<name>A0AAV4M3R1_CAEEX</name>
<evidence type="ECO:0000313" key="2">
    <source>
        <dbReference type="Proteomes" id="UP001054945"/>
    </source>
</evidence>
<keyword evidence="2" id="KW-1185">Reference proteome</keyword>